<dbReference type="Pfam" id="PF02625">
    <property type="entry name" value="XdhC_CoxI"/>
    <property type="match status" value="1"/>
</dbReference>
<evidence type="ECO:0000259" key="2">
    <source>
        <dbReference type="Pfam" id="PF13478"/>
    </source>
</evidence>
<dbReference type="Pfam" id="PF13478">
    <property type="entry name" value="XdhC_C"/>
    <property type="match status" value="1"/>
</dbReference>
<dbReference type="PANTHER" id="PTHR30388:SF6">
    <property type="entry name" value="XANTHINE DEHYDROGENASE SUBUNIT A-RELATED"/>
    <property type="match status" value="1"/>
</dbReference>
<evidence type="ECO:0008006" key="5">
    <source>
        <dbReference type="Google" id="ProtNLM"/>
    </source>
</evidence>
<evidence type="ECO:0000313" key="4">
    <source>
        <dbReference type="Proteomes" id="UP000610960"/>
    </source>
</evidence>
<gene>
    <name evidence="3" type="ORF">GCM10007981_14230</name>
</gene>
<sequence length="283" mass="30195">MEILSKALDRVGKGEIAALCIVIDKVGSAPRDPGSLMIVMSNGEKMGSIGGYETEEPIVNAVMDSLRRGEYAPRRITINFGAKASEGEVDTGHICGGKFTVLIKFLLPRERMIIVGSGNVARALGSLASAAGMKPIAVDDNKDSLGEMGRMGIQTIDGETMEDALRVAFAGVGAADSIVIAHGDIEYDYIALREAVKTRAHYIGVLAGKRKASEFLKRLREDGVAGNELVGRVFMPAGLDIGSDNPLEIAVSIIAEIIRKKKGIKDWSHHLDLVNKLIKGDPA</sequence>
<feature type="domain" description="XdhC Rossmann" evidence="2">
    <location>
        <begin position="112"/>
        <end position="257"/>
    </location>
</feature>
<proteinExistence type="predicted"/>
<dbReference type="AlphaFoldDB" id="A0A830GZN7"/>
<reference evidence="3" key="1">
    <citation type="journal article" date="2014" name="Int. J. Syst. Evol. Microbiol.">
        <title>Complete genome sequence of Corynebacterium casei LMG S-19264T (=DSM 44701T), isolated from a smear-ripened cheese.</title>
        <authorList>
            <consortium name="US DOE Joint Genome Institute (JGI-PGF)"/>
            <person name="Walter F."/>
            <person name="Albersmeier A."/>
            <person name="Kalinowski J."/>
            <person name="Ruckert C."/>
        </authorList>
    </citation>
    <scope>NUCLEOTIDE SEQUENCE</scope>
    <source>
        <strain evidence="3">JCM 10088</strain>
    </source>
</reference>
<dbReference type="PANTHER" id="PTHR30388">
    <property type="entry name" value="ALDEHYDE OXIDOREDUCTASE MOLYBDENUM COFACTOR ASSEMBLY PROTEIN"/>
    <property type="match status" value="1"/>
</dbReference>
<dbReference type="SUPFAM" id="SSF51735">
    <property type="entry name" value="NAD(P)-binding Rossmann-fold domains"/>
    <property type="match status" value="1"/>
</dbReference>
<organism evidence="3 4">
    <name type="scientific">Thermocladium modestius</name>
    <dbReference type="NCBI Taxonomy" id="62609"/>
    <lineage>
        <taxon>Archaea</taxon>
        <taxon>Thermoproteota</taxon>
        <taxon>Thermoprotei</taxon>
        <taxon>Thermoproteales</taxon>
        <taxon>Thermoproteaceae</taxon>
        <taxon>Thermocladium</taxon>
    </lineage>
</organism>
<comment type="caution">
    <text evidence="3">The sequence shown here is derived from an EMBL/GenBank/DDBJ whole genome shotgun (WGS) entry which is preliminary data.</text>
</comment>
<feature type="domain" description="XdhC- CoxI" evidence="1">
    <location>
        <begin position="13"/>
        <end position="71"/>
    </location>
</feature>
<dbReference type="OrthoDB" id="33067at2157"/>
<dbReference type="InterPro" id="IPR052698">
    <property type="entry name" value="MoCofactor_Util/Proc"/>
</dbReference>
<accession>A0A830GZN7</accession>
<dbReference type="RefSeq" id="WP_188596718.1">
    <property type="nucleotide sequence ID" value="NZ_BMNL01000003.1"/>
</dbReference>
<evidence type="ECO:0000313" key="3">
    <source>
        <dbReference type="EMBL" id="GGP21632.1"/>
    </source>
</evidence>
<dbReference type="InterPro" id="IPR003777">
    <property type="entry name" value="XdhC_CoxI"/>
</dbReference>
<dbReference type="Proteomes" id="UP000610960">
    <property type="component" value="Unassembled WGS sequence"/>
</dbReference>
<keyword evidence="4" id="KW-1185">Reference proteome</keyword>
<dbReference type="EMBL" id="BMNL01000003">
    <property type="protein sequence ID" value="GGP21632.1"/>
    <property type="molecule type" value="Genomic_DNA"/>
</dbReference>
<evidence type="ECO:0000259" key="1">
    <source>
        <dbReference type="Pfam" id="PF02625"/>
    </source>
</evidence>
<dbReference type="Gene3D" id="3.40.50.720">
    <property type="entry name" value="NAD(P)-binding Rossmann-like Domain"/>
    <property type="match status" value="1"/>
</dbReference>
<dbReference type="InterPro" id="IPR036291">
    <property type="entry name" value="NAD(P)-bd_dom_sf"/>
</dbReference>
<reference evidence="3" key="2">
    <citation type="submission" date="2020-09" db="EMBL/GenBank/DDBJ databases">
        <authorList>
            <person name="Sun Q."/>
            <person name="Ohkuma M."/>
        </authorList>
    </citation>
    <scope>NUCLEOTIDE SEQUENCE</scope>
    <source>
        <strain evidence="3">JCM 10088</strain>
    </source>
</reference>
<name>A0A830GZN7_9CREN</name>
<protein>
    <recommendedName>
        <fullName evidence="5">XdhC family protein</fullName>
    </recommendedName>
</protein>
<dbReference type="InterPro" id="IPR027051">
    <property type="entry name" value="XdhC_Rossmann_dom"/>
</dbReference>